<keyword evidence="1" id="KW-0812">Transmembrane</keyword>
<keyword evidence="1" id="KW-0472">Membrane</keyword>
<dbReference type="PATRIC" id="fig|471514.4.peg.1798"/>
<feature type="transmembrane region" description="Helical" evidence="1">
    <location>
        <begin position="124"/>
        <end position="146"/>
    </location>
</feature>
<reference evidence="2 3" key="1">
    <citation type="submission" date="2015-09" db="EMBL/GenBank/DDBJ databases">
        <title>Draft genome sequence of Alicyclobacillus ferrooxydans DSM 22381.</title>
        <authorList>
            <person name="Hemp J."/>
        </authorList>
    </citation>
    <scope>NUCLEOTIDE SEQUENCE [LARGE SCALE GENOMIC DNA]</scope>
    <source>
        <strain evidence="2 3">TC-34</strain>
    </source>
</reference>
<dbReference type="Proteomes" id="UP000050482">
    <property type="component" value="Unassembled WGS sequence"/>
</dbReference>
<dbReference type="RefSeq" id="WP_054971225.1">
    <property type="nucleotide sequence ID" value="NZ_LJCO01000096.1"/>
</dbReference>
<organism evidence="2 3">
    <name type="scientific">Alicyclobacillus ferrooxydans</name>
    <dbReference type="NCBI Taxonomy" id="471514"/>
    <lineage>
        <taxon>Bacteria</taxon>
        <taxon>Bacillati</taxon>
        <taxon>Bacillota</taxon>
        <taxon>Bacilli</taxon>
        <taxon>Bacillales</taxon>
        <taxon>Alicyclobacillaceae</taxon>
        <taxon>Alicyclobacillus</taxon>
    </lineage>
</organism>
<evidence type="ECO:0000256" key="1">
    <source>
        <dbReference type="SAM" id="Phobius"/>
    </source>
</evidence>
<evidence type="ECO:0000313" key="3">
    <source>
        <dbReference type="Proteomes" id="UP000050482"/>
    </source>
</evidence>
<protein>
    <submittedName>
        <fullName evidence="2">Uncharacterized protein</fullName>
    </submittedName>
</protein>
<keyword evidence="3" id="KW-1185">Reference proteome</keyword>
<evidence type="ECO:0000313" key="2">
    <source>
        <dbReference type="EMBL" id="KPV40860.1"/>
    </source>
</evidence>
<accession>A0A0P9C7G3</accession>
<feature type="transmembrane region" description="Helical" evidence="1">
    <location>
        <begin position="63"/>
        <end position="86"/>
    </location>
</feature>
<dbReference type="EMBL" id="LJCO01000096">
    <property type="protein sequence ID" value="KPV40860.1"/>
    <property type="molecule type" value="Genomic_DNA"/>
</dbReference>
<comment type="caution">
    <text evidence="2">The sequence shown here is derived from an EMBL/GenBank/DDBJ whole genome shotgun (WGS) entry which is preliminary data.</text>
</comment>
<feature type="transmembrane region" description="Helical" evidence="1">
    <location>
        <begin position="92"/>
        <end position="112"/>
    </location>
</feature>
<feature type="transmembrane region" description="Helical" evidence="1">
    <location>
        <begin position="29"/>
        <end position="51"/>
    </location>
</feature>
<gene>
    <name evidence="2" type="ORF">AN477_21460</name>
</gene>
<keyword evidence="1" id="KW-1133">Transmembrane helix</keyword>
<proteinExistence type="predicted"/>
<name>A0A0P9C7G3_9BACL</name>
<dbReference type="STRING" id="471514.AN477_21460"/>
<dbReference type="AlphaFoldDB" id="A0A0P9C7G3"/>
<sequence length="154" mass="17554">MVVVFATIVVWIAVTVFWVVPKKMLPFEIIFLFLVDTVLELGTIAVLTANLKFIQLSPGMGNLIADLMFRLIELPLLLVTTSSLFLHASKTVKWGGVTAIIVFTLLVQKLLLWQGILRFHHWNLFFSLVYMLVFVSFSRAMTWVIMRASPRKAL</sequence>